<evidence type="ECO:0000313" key="2">
    <source>
        <dbReference type="Proteomes" id="UP000800200"/>
    </source>
</evidence>
<protein>
    <submittedName>
        <fullName evidence="1">Uncharacterized protein</fullName>
    </submittedName>
</protein>
<accession>A0A6A6E303</accession>
<dbReference type="AlphaFoldDB" id="A0A6A6E303"/>
<dbReference type="OrthoDB" id="674604at2759"/>
<sequence length="88" mass="10327">CPFRYNIRVILQLLTKARSLETVRLRVFLTSRPEIPIRYGFYQILDMEHQDFVLYNILQSIIDHGISIFLEYNLAIVGQEASLEAGWP</sequence>
<name>A0A6A6E303_9PEZI</name>
<organism evidence="1 2">
    <name type="scientific">Zopfia rhizophila CBS 207.26</name>
    <dbReference type="NCBI Taxonomy" id="1314779"/>
    <lineage>
        <taxon>Eukaryota</taxon>
        <taxon>Fungi</taxon>
        <taxon>Dikarya</taxon>
        <taxon>Ascomycota</taxon>
        <taxon>Pezizomycotina</taxon>
        <taxon>Dothideomycetes</taxon>
        <taxon>Dothideomycetes incertae sedis</taxon>
        <taxon>Zopfiaceae</taxon>
        <taxon>Zopfia</taxon>
    </lineage>
</organism>
<gene>
    <name evidence="1" type="ORF">K469DRAFT_471904</name>
</gene>
<evidence type="ECO:0000313" key="1">
    <source>
        <dbReference type="EMBL" id="KAF2184969.1"/>
    </source>
</evidence>
<reference evidence="1" key="1">
    <citation type="journal article" date="2020" name="Stud. Mycol.">
        <title>101 Dothideomycetes genomes: a test case for predicting lifestyles and emergence of pathogens.</title>
        <authorList>
            <person name="Haridas S."/>
            <person name="Albert R."/>
            <person name="Binder M."/>
            <person name="Bloem J."/>
            <person name="Labutti K."/>
            <person name="Salamov A."/>
            <person name="Andreopoulos B."/>
            <person name="Baker S."/>
            <person name="Barry K."/>
            <person name="Bills G."/>
            <person name="Bluhm B."/>
            <person name="Cannon C."/>
            <person name="Castanera R."/>
            <person name="Culley D."/>
            <person name="Daum C."/>
            <person name="Ezra D."/>
            <person name="Gonzalez J."/>
            <person name="Henrissat B."/>
            <person name="Kuo A."/>
            <person name="Liang C."/>
            <person name="Lipzen A."/>
            <person name="Lutzoni F."/>
            <person name="Magnuson J."/>
            <person name="Mondo S."/>
            <person name="Nolan M."/>
            <person name="Ohm R."/>
            <person name="Pangilinan J."/>
            <person name="Park H.-J."/>
            <person name="Ramirez L."/>
            <person name="Alfaro M."/>
            <person name="Sun H."/>
            <person name="Tritt A."/>
            <person name="Yoshinaga Y."/>
            <person name="Zwiers L.-H."/>
            <person name="Turgeon B."/>
            <person name="Goodwin S."/>
            <person name="Spatafora J."/>
            <person name="Crous P."/>
            <person name="Grigoriev I."/>
        </authorList>
    </citation>
    <scope>NUCLEOTIDE SEQUENCE</scope>
    <source>
        <strain evidence="1">CBS 207.26</strain>
    </source>
</reference>
<feature type="non-terminal residue" evidence="1">
    <location>
        <position position="1"/>
    </location>
</feature>
<proteinExistence type="predicted"/>
<keyword evidence="2" id="KW-1185">Reference proteome</keyword>
<dbReference type="Proteomes" id="UP000800200">
    <property type="component" value="Unassembled WGS sequence"/>
</dbReference>
<dbReference type="EMBL" id="ML994635">
    <property type="protein sequence ID" value="KAF2184969.1"/>
    <property type="molecule type" value="Genomic_DNA"/>
</dbReference>
<feature type="non-terminal residue" evidence="1">
    <location>
        <position position="88"/>
    </location>
</feature>